<dbReference type="InterPro" id="IPR014001">
    <property type="entry name" value="Helicase_ATP-bd"/>
</dbReference>
<dbReference type="Proteomes" id="UP000559256">
    <property type="component" value="Unassembled WGS sequence"/>
</dbReference>
<proteinExistence type="predicted"/>
<name>A0A8H5FWG5_9AGAR</name>
<dbReference type="EMBL" id="JAACJM010000069">
    <property type="protein sequence ID" value="KAF5351509.1"/>
    <property type="molecule type" value="Genomic_DNA"/>
</dbReference>
<evidence type="ECO:0000256" key="1">
    <source>
        <dbReference type="ARBA" id="ARBA00022741"/>
    </source>
</evidence>
<dbReference type="Gene3D" id="3.40.50.10810">
    <property type="entry name" value="Tandem AAA-ATPase domain"/>
    <property type="match status" value="2"/>
</dbReference>
<dbReference type="InterPro" id="IPR027417">
    <property type="entry name" value="P-loop_NTPase"/>
</dbReference>
<evidence type="ECO:0000256" key="4">
    <source>
        <dbReference type="SAM" id="MobiDB-lite"/>
    </source>
</evidence>
<feature type="region of interest" description="Disordered" evidence="4">
    <location>
        <begin position="116"/>
        <end position="152"/>
    </location>
</feature>
<sequence>MRRSREELRAGFCALKSLFTPTRLLSCLTMSSSSPSVFDYSEEPPTSTAASSPPPVDGDFKMENEEDADSKAFFTNDNLETEDIEKRYQRLENVLEKSALYAKLLGEEMEKQRALRRDSTYYVSSSSKNTKKERKGRGKRRVENAQGMSSKQSPLITGAQLKDYQLEGVQWMTMLHSNGIAGILADEMGLGKTLQTIAFTAHLRDINFTQPILIVCPLSVLHNWVEEYDKFAPTIPVCMYHGAPEYREELRRTIMRPPPPEVKDKKHNKASSQPSSRGKPQRGRGRGRGRGRASRGQTAKTKQSKSSAGEDLEEEDSDNEELIAFSKEFPIVVTTYEIIIRDRAHLAQYEWGYIVVDEGHRLKNLDCKLMQEIKKYPAASRMILTGTPLHNNLSELWALLNFILPDIFNDLNSFQQWFNLPTMQNSLELSQMSKVIDMLHGILKPFLLRRLKVDVESSLPPKKEYVLYAPLSVSQREAYDEVLNGSLRRYLLKGAIAGSSESREGETGSPVDVDEEKKDDAVEQQEDTPRSRSRRRRGTKEEVDLVKLGEAHRQKAARQKINNMKLQNTVMQLRKVCSHPFLFDWPLDPDTHQPILNEDLVAASGKMMVLDRLLTELFRRKHKVLLFSQFTTMLDIIEDWAKELKGWNICRIDGSTGPLERREQMNEFQNGGDSPDAPCLFLLSTRAGGLGINLTAADTVIFYDQDWNPQMDAQAQDRAIELDKQDQF</sequence>
<dbReference type="SMART" id="SM00490">
    <property type="entry name" value="HELICc"/>
    <property type="match status" value="1"/>
</dbReference>
<dbReference type="Gene3D" id="3.40.50.300">
    <property type="entry name" value="P-loop containing nucleotide triphosphate hydrolases"/>
    <property type="match status" value="1"/>
</dbReference>
<feature type="domain" description="Helicase C-terminal" evidence="6">
    <location>
        <begin position="609"/>
        <end position="728"/>
    </location>
</feature>
<feature type="region of interest" description="Disordered" evidence="4">
    <location>
        <begin position="256"/>
        <end position="319"/>
    </location>
</feature>
<dbReference type="SUPFAM" id="SSF52540">
    <property type="entry name" value="P-loop containing nucleoside triphosphate hydrolases"/>
    <property type="match status" value="2"/>
</dbReference>
<dbReference type="Pfam" id="PF00176">
    <property type="entry name" value="SNF2-rel_dom"/>
    <property type="match status" value="1"/>
</dbReference>
<dbReference type="InterPro" id="IPR049730">
    <property type="entry name" value="SNF2/RAD54-like_C"/>
</dbReference>
<keyword evidence="3" id="KW-0067">ATP-binding</keyword>
<dbReference type="OrthoDB" id="5857104at2759"/>
<keyword evidence="1" id="KW-0547">Nucleotide-binding</keyword>
<evidence type="ECO:0000256" key="3">
    <source>
        <dbReference type="ARBA" id="ARBA00022840"/>
    </source>
</evidence>
<protein>
    <submittedName>
        <fullName evidence="7">Uncharacterized protein</fullName>
    </submittedName>
</protein>
<dbReference type="GO" id="GO:0005524">
    <property type="term" value="F:ATP binding"/>
    <property type="evidence" value="ECO:0007669"/>
    <property type="project" value="InterPro"/>
</dbReference>
<keyword evidence="8" id="KW-1185">Reference proteome</keyword>
<dbReference type="PANTHER" id="PTHR10799">
    <property type="entry name" value="SNF2/RAD54 HELICASE FAMILY"/>
    <property type="match status" value="1"/>
</dbReference>
<evidence type="ECO:0000313" key="8">
    <source>
        <dbReference type="Proteomes" id="UP000559256"/>
    </source>
</evidence>
<organism evidence="7 8">
    <name type="scientific">Tetrapyrgos nigripes</name>
    <dbReference type="NCBI Taxonomy" id="182062"/>
    <lineage>
        <taxon>Eukaryota</taxon>
        <taxon>Fungi</taxon>
        <taxon>Dikarya</taxon>
        <taxon>Basidiomycota</taxon>
        <taxon>Agaricomycotina</taxon>
        <taxon>Agaricomycetes</taxon>
        <taxon>Agaricomycetidae</taxon>
        <taxon>Agaricales</taxon>
        <taxon>Marasmiineae</taxon>
        <taxon>Marasmiaceae</taxon>
        <taxon>Tetrapyrgos</taxon>
    </lineage>
</organism>
<dbReference type="GO" id="GO:0016787">
    <property type="term" value="F:hydrolase activity"/>
    <property type="evidence" value="ECO:0007669"/>
    <property type="project" value="UniProtKB-KW"/>
</dbReference>
<gene>
    <name evidence="7" type="ORF">D9758_007190</name>
</gene>
<reference evidence="7 8" key="1">
    <citation type="journal article" date="2020" name="ISME J.">
        <title>Uncovering the hidden diversity of litter-decomposition mechanisms in mushroom-forming fungi.</title>
        <authorList>
            <person name="Floudas D."/>
            <person name="Bentzer J."/>
            <person name="Ahren D."/>
            <person name="Johansson T."/>
            <person name="Persson P."/>
            <person name="Tunlid A."/>
        </authorList>
    </citation>
    <scope>NUCLEOTIDE SEQUENCE [LARGE SCALE GENOMIC DNA]</scope>
    <source>
        <strain evidence="7 8">CBS 291.85</strain>
    </source>
</reference>
<dbReference type="InterPro" id="IPR001650">
    <property type="entry name" value="Helicase_C-like"/>
</dbReference>
<feature type="region of interest" description="Disordered" evidence="4">
    <location>
        <begin position="36"/>
        <end position="62"/>
    </location>
</feature>
<evidence type="ECO:0000259" key="5">
    <source>
        <dbReference type="PROSITE" id="PS51192"/>
    </source>
</evidence>
<dbReference type="PROSITE" id="PS51192">
    <property type="entry name" value="HELICASE_ATP_BIND_1"/>
    <property type="match status" value="1"/>
</dbReference>
<feature type="compositionally biased region" description="Basic residues" evidence="4">
    <location>
        <begin position="279"/>
        <end position="293"/>
    </location>
</feature>
<dbReference type="Pfam" id="PF00271">
    <property type="entry name" value="Helicase_C"/>
    <property type="match status" value="1"/>
</dbReference>
<evidence type="ECO:0000313" key="7">
    <source>
        <dbReference type="EMBL" id="KAF5351509.1"/>
    </source>
</evidence>
<comment type="caution">
    <text evidence="7">The sequence shown here is derived from an EMBL/GenBank/DDBJ whole genome shotgun (WGS) entry which is preliminary data.</text>
</comment>
<feature type="compositionally biased region" description="Basic residues" evidence="4">
    <location>
        <begin position="129"/>
        <end position="140"/>
    </location>
</feature>
<feature type="domain" description="Helicase ATP-binding" evidence="5">
    <location>
        <begin position="173"/>
        <end position="406"/>
    </location>
</feature>
<evidence type="ECO:0000259" key="6">
    <source>
        <dbReference type="PROSITE" id="PS51194"/>
    </source>
</evidence>
<dbReference type="SMART" id="SM00487">
    <property type="entry name" value="DEXDc"/>
    <property type="match status" value="1"/>
</dbReference>
<keyword evidence="2" id="KW-0378">Hydrolase</keyword>
<feature type="region of interest" description="Disordered" evidence="4">
    <location>
        <begin position="499"/>
        <end position="541"/>
    </location>
</feature>
<dbReference type="AlphaFoldDB" id="A0A8H5FWG5"/>
<evidence type="ECO:0000256" key="2">
    <source>
        <dbReference type="ARBA" id="ARBA00022801"/>
    </source>
</evidence>
<feature type="compositionally biased region" description="Polar residues" evidence="4">
    <location>
        <begin position="297"/>
        <end position="307"/>
    </location>
</feature>
<dbReference type="InterPro" id="IPR038718">
    <property type="entry name" value="SNF2-like_sf"/>
</dbReference>
<feature type="compositionally biased region" description="Acidic residues" evidence="4">
    <location>
        <begin position="310"/>
        <end position="319"/>
    </location>
</feature>
<accession>A0A8H5FWG5</accession>
<dbReference type="CDD" id="cd18793">
    <property type="entry name" value="SF2_C_SNF"/>
    <property type="match status" value="1"/>
</dbReference>
<dbReference type="InterPro" id="IPR000330">
    <property type="entry name" value="SNF2_N"/>
</dbReference>
<dbReference type="PROSITE" id="PS51194">
    <property type="entry name" value="HELICASE_CTER"/>
    <property type="match status" value="1"/>
</dbReference>